<gene>
    <name evidence="1" type="ORF">SAMN00120144_0027</name>
</gene>
<dbReference type="OrthoDB" id="886122at2"/>
<organism evidence="1 2">
    <name type="scientific">Hymenobacter roseosalivarius DSM 11622</name>
    <dbReference type="NCBI Taxonomy" id="645990"/>
    <lineage>
        <taxon>Bacteria</taxon>
        <taxon>Pseudomonadati</taxon>
        <taxon>Bacteroidota</taxon>
        <taxon>Cytophagia</taxon>
        <taxon>Cytophagales</taxon>
        <taxon>Hymenobacteraceae</taxon>
        <taxon>Hymenobacter</taxon>
    </lineage>
</organism>
<reference evidence="1 2" key="1">
    <citation type="submission" date="2017-04" db="EMBL/GenBank/DDBJ databases">
        <authorList>
            <person name="Afonso C.L."/>
            <person name="Miller P.J."/>
            <person name="Scott M.A."/>
            <person name="Spackman E."/>
            <person name="Goraichik I."/>
            <person name="Dimitrov K.M."/>
            <person name="Suarez D.L."/>
            <person name="Swayne D.E."/>
        </authorList>
    </citation>
    <scope>NUCLEOTIDE SEQUENCE [LARGE SCALE GENOMIC DNA]</scope>
    <source>
        <strain evidence="1 2">DSM 11622</strain>
    </source>
</reference>
<evidence type="ECO:0000313" key="2">
    <source>
        <dbReference type="Proteomes" id="UP000192266"/>
    </source>
</evidence>
<dbReference type="EMBL" id="FWWW01000091">
    <property type="protein sequence ID" value="SMB99127.1"/>
    <property type="molecule type" value="Genomic_DNA"/>
</dbReference>
<name>A0A1W1W0H7_9BACT</name>
<accession>A0A1W1W0H7</accession>
<dbReference type="AlphaFoldDB" id="A0A1W1W0H7"/>
<protein>
    <submittedName>
        <fullName evidence="1">Uncharacterized protein</fullName>
    </submittedName>
</protein>
<proteinExistence type="predicted"/>
<evidence type="ECO:0000313" key="1">
    <source>
        <dbReference type="EMBL" id="SMB99127.1"/>
    </source>
</evidence>
<dbReference type="RefSeq" id="WP_084447111.1">
    <property type="nucleotide sequence ID" value="NZ_FWWW01000091.1"/>
</dbReference>
<dbReference type="Proteomes" id="UP000192266">
    <property type="component" value="Unassembled WGS sequence"/>
</dbReference>
<keyword evidence="2" id="KW-1185">Reference proteome</keyword>
<sequence length="73" mass="8452">MITRDYFSFYAAETEQSVLTRRHRAWVALYALAAGQGPRAEVLGLNEVTEADLLEFEASWRQLKRHNTPQLTR</sequence>